<dbReference type="PANTHER" id="PTHR45784">
    <property type="entry name" value="C-TYPE LECTIN DOMAIN FAMILY 20 MEMBER A-RELATED"/>
    <property type="match status" value="1"/>
</dbReference>
<dbReference type="Pfam" id="PF00059">
    <property type="entry name" value="Lectin_C"/>
    <property type="match status" value="1"/>
</dbReference>
<keyword evidence="3" id="KW-1185">Reference proteome</keyword>
<dbReference type="CDD" id="cd00037">
    <property type="entry name" value="CLECT"/>
    <property type="match status" value="1"/>
</dbReference>
<reference evidence="2" key="1">
    <citation type="submission" date="2025-08" db="UniProtKB">
        <authorList>
            <consortium name="Ensembl"/>
        </authorList>
    </citation>
    <scope>IDENTIFICATION</scope>
</reference>
<protein>
    <recommendedName>
        <fullName evidence="1">C-type lectin domain-containing protein</fullName>
    </recommendedName>
</protein>
<evidence type="ECO:0000259" key="1">
    <source>
        <dbReference type="PROSITE" id="PS50041"/>
    </source>
</evidence>
<name>A0A3Q3BMG5_KRYMA</name>
<dbReference type="GeneTree" id="ENSGT00940000177646"/>
<dbReference type="PROSITE" id="PS50041">
    <property type="entry name" value="C_TYPE_LECTIN_2"/>
    <property type="match status" value="1"/>
</dbReference>
<dbReference type="InterPro" id="IPR001304">
    <property type="entry name" value="C-type_lectin-like"/>
</dbReference>
<dbReference type="Proteomes" id="UP000264800">
    <property type="component" value="Unplaced"/>
</dbReference>
<dbReference type="SMART" id="SM00034">
    <property type="entry name" value="CLECT"/>
    <property type="match status" value="1"/>
</dbReference>
<sequence length="128" mass="14662">MSLKPVSITTGSNFTIESEMSWSDAVTNCQEKNSVLVEIPDNTTNEEIRDLLPNDTEVWIGLSKSIYWSRTSSRGLSQPNWGEGQPDNFYNYENCAAMMLENGMWTDEKCTNLYPFISLYKISYFCLD</sequence>
<dbReference type="SUPFAM" id="SSF56436">
    <property type="entry name" value="C-type lectin-like"/>
    <property type="match status" value="1"/>
</dbReference>
<dbReference type="Gene3D" id="3.10.100.10">
    <property type="entry name" value="Mannose-Binding Protein A, subunit A"/>
    <property type="match status" value="1"/>
</dbReference>
<dbReference type="PANTHER" id="PTHR45784:SF3">
    <property type="entry name" value="C-TYPE LECTIN DOMAIN FAMILY 4 MEMBER K-LIKE-RELATED"/>
    <property type="match status" value="1"/>
</dbReference>
<organism evidence="2 3">
    <name type="scientific">Kryptolebias marmoratus</name>
    <name type="common">Mangrove killifish</name>
    <name type="synonym">Rivulus marmoratus</name>
    <dbReference type="NCBI Taxonomy" id="37003"/>
    <lineage>
        <taxon>Eukaryota</taxon>
        <taxon>Metazoa</taxon>
        <taxon>Chordata</taxon>
        <taxon>Craniata</taxon>
        <taxon>Vertebrata</taxon>
        <taxon>Euteleostomi</taxon>
        <taxon>Actinopterygii</taxon>
        <taxon>Neopterygii</taxon>
        <taxon>Teleostei</taxon>
        <taxon>Neoteleostei</taxon>
        <taxon>Acanthomorphata</taxon>
        <taxon>Ovalentaria</taxon>
        <taxon>Atherinomorphae</taxon>
        <taxon>Cyprinodontiformes</taxon>
        <taxon>Rivulidae</taxon>
        <taxon>Kryptolebias</taxon>
    </lineage>
</organism>
<dbReference type="Ensembl" id="ENSKMAT00000027008.1">
    <property type="protein sequence ID" value="ENSKMAP00000026669.1"/>
    <property type="gene ID" value="ENSKMAG00000019789.1"/>
</dbReference>
<dbReference type="OMA" id="THGNENC"/>
<dbReference type="InterPro" id="IPR016187">
    <property type="entry name" value="CTDL_fold"/>
</dbReference>
<reference evidence="2" key="2">
    <citation type="submission" date="2025-09" db="UniProtKB">
        <authorList>
            <consortium name="Ensembl"/>
        </authorList>
    </citation>
    <scope>IDENTIFICATION</scope>
</reference>
<dbReference type="AlphaFoldDB" id="A0A3Q3BMG5"/>
<feature type="domain" description="C-type lectin" evidence="1">
    <location>
        <begin position="14"/>
        <end position="119"/>
    </location>
</feature>
<dbReference type="InterPro" id="IPR016186">
    <property type="entry name" value="C-type_lectin-like/link_sf"/>
</dbReference>
<accession>A0A3Q3BMG5</accession>
<evidence type="ECO:0000313" key="3">
    <source>
        <dbReference type="Proteomes" id="UP000264800"/>
    </source>
</evidence>
<evidence type="ECO:0000313" key="2">
    <source>
        <dbReference type="Ensembl" id="ENSKMAP00000026669.1"/>
    </source>
</evidence>
<proteinExistence type="predicted"/>